<feature type="transmembrane region" description="Helical" evidence="1">
    <location>
        <begin position="20"/>
        <end position="44"/>
    </location>
</feature>
<dbReference type="AlphaFoldDB" id="A0A4R2Q150"/>
<evidence type="ECO:0000313" key="2">
    <source>
        <dbReference type="EMBL" id="TCP42353.1"/>
    </source>
</evidence>
<evidence type="ECO:0000313" key="3">
    <source>
        <dbReference type="Proteomes" id="UP000294835"/>
    </source>
</evidence>
<keyword evidence="1" id="KW-1133">Transmembrane helix</keyword>
<gene>
    <name evidence="2" type="ORF">EV662_103261</name>
</gene>
<evidence type="ECO:0008006" key="4">
    <source>
        <dbReference type="Google" id="ProtNLM"/>
    </source>
</evidence>
<dbReference type="Proteomes" id="UP000294835">
    <property type="component" value="Unassembled WGS sequence"/>
</dbReference>
<accession>A0A4R2Q150</accession>
<keyword evidence="1" id="KW-0812">Transmembrane</keyword>
<reference evidence="2 3" key="1">
    <citation type="submission" date="2019-03" db="EMBL/GenBank/DDBJ databases">
        <title>Genomic Encyclopedia of Type Strains, Phase IV (KMG-IV): sequencing the most valuable type-strain genomes for metagenomic binning, comparative biology and taxonomic classification.</title>
        <authorList>
            <person name="Goeker M."/>
        </authorList>
    </citation>
    <scope>NUCLEOTIDE SEQUENCE [LARGE SCALE GENOMIC DNA]</scope>
    <source>
        <strain evidence="2 3">DSM 18063</strain>
    </source>
</reference>
<dbReference type="EMBL" id="SLXP01000003">
    <property type="protein sequence ID" value="TCP42353.1"/>
    <property type="molecule type" value="Genomic_DNA"/>
</dbReference>
<keyword evidence="3" id="KW-1185">Reference proteome</keyword>
<dbReference type="RefSeq" id="WP_132461485.1">
    <property type="nucleotide sequence ID" value="NZ_SLXP01000003.1"/>
</dbReference>
<name>A0A4R2Q150_9RHOB</name>
<organism evidence="2 3">
    <name type="scientific">Rhodovulum marinum</name>
    <dbReference type="NCBI Taxonomy" id="320662"/>
    <lineage>
        <taxon>Bacteria</taxon>
        <taxon>Pseudomonadati</taxon>
        <taxon>Pseudomonadota</taxon>
        <taxon>Alphaproteobacteria</taxon>
        <taxon>Rhodobacterales</taxon>
        <taxon>Paracoccaceae</taxon>
        <taxon>Rhodovulum</taxon>
    </lineage>
</organism>
<sequence>MPTACGRLSDPARLPVQLSVYTMSLTMMIFSFPVGFALMIYNILGGERLRVTALALALTAAGYGLYRSGVAELVLSLL</sequence>
<evidence type="ECO:0000256" key="1">
    <source>
        <dbReference type="SAM" id="Phobius"/>
    </source>
</evidence>
<protein>
    <recommendedName>
        <fullName evidence="4">Tripartite ATP-independent transporter DctM subunit</fullName>
    </recommendedName>
</protein>
<dbReference type="OrthoDB" id="7865317at2"/>
<feature type="transmembrane region" description="Helical" evidence="1">
    <location>
        <begin position="51"/>
        <end position="69"/>
    </location>
</feature>
<proteinExistence type="predicted"/>
<keyword evidence="1" id="KW-0472">Membrane</keyword>
<comment type="caution">
    <text evidence="2">The sequence shown here is derived from an EMBL/GenBank/DDBJ whole genome shotgun (WGS) entry which is preliminary data.</text>
</comment>